<feature type="compositionally biased region" description="Acidic residues" evidence="1">
    <location>
        <begin position="145"/>
        <end position="161"/>
    </location>
</feature>
<comment type="caution">
    <text evidence="2">The sequence shown here is derived from an EMBL/GenBank/DDBJ whole genome shotgun (WGS) entry which is preliminary data.</text>
</comment>
<dbReference type="AlphaFoldDB" id="A0A1C7M6P1"/>
<proteinExistence type="predicted"/>
<evidence type="ECO:0000256" key="1">
    <source>
        <dbReference type="SAM" id="MobiDB-lite"/>
    </source>
</evidence>
<protein>
    <submittedName>
        <fullName evidence="2">Uncharacterized protein</fullName>
    </submittedName>
</protein>
<dbReference type="EMBL" id="LUGG01000009">
    <property type="protein sequence ID" value="OBZ72601.1"/>
    <property type="molecule type" value="Genomic_DNA"/>
</dbReference>
<keyword evidence="3" id="KW-1185">Reference proteome</keyword>
<name>A0A1C7M6P1_GRIFR</name>
<sequence>MIAVARGFAADGTLEEDLEETFRIYFHQSLHEVCSVRFPLPLSSDSDEFIEALTDALSDDVPQAQASRVVPARFPARSLRQIASNTQALLGVHSTTPHQSSADHSALARARSRQPIHASQGSPVQEVIPGTSADEPELPSADEGSSGDETAEEGSGEEGSGDEALSPSPVVYIGKRQM</sequence>
<evidence type="ECO:0000313" key="3">
    <source>
        <dbReference type="Proteomes" id="UP000092993"/>
    </source>
</evidence>
<organism evidence="2 3">
    <name type="scientific">Grifola frondosa</name>
    <name type="common">Maitake</name>
    <name type="synonym">Polyporus frondosus</name>
    <dbReference type="NCBI Taxonomy" id="5627"/>
    <lineage>
        <taxon>Eukaryota</taxon>
        <taxon>Fungi</taxon>
        <taxon>Dikarya</taxon>
        <taxon>Basidiomycota</taxon>
        <taxon>Agaricomycotina</taxon>
        <taxon>Agaricomycetes</taxon>
        <taxon>Polyporales</taxon>
        <taxon>Grifolaceae</taxon>
        <taxon>Grifola</taxon>
    </lineage>
</organism>
<feature type="compositionally biased region" description="Polar residues" evidence="1">
    <location>
        <begin position="90"/>
        <end position="103"/>
    </location>
</feature>
<evidence type="ECO:0000313" key="2">
    <source>
        <dbReference type="EMBL" id="OBZ72601.1"/>
    </source>
</evidence>
<dbReference type="Proteomes" id="UP000092993">
    <property type="component" value="Unassembled WGS sequence"/>
</dbReference>
<gene>
    <name evidence="2" type="ORF">A0H81_07896</name>
</gene>
<accession>A0A1C7M6P1</accession>
<reference evidence="2 3" key="1">
    <citation type="submission" date="2016-03" db="EMBL/GenBank/DDBJ databases">
        <title>Whole genome sequencing of Grifola frondosa 9006-11.</title>
        <authorList>
            <person name="Min B."/>
            <person name="Park H."/>
            <person name="Kim J.-G."/>
            <person name="Cho H."/>
            <person name="Oh Y.-L."/>
            <person name="Kong W.-S."/>
            <person name="Choi I.-G."/>
        </authorList>
    </citation>
    <scope>NUCLEOTIDE SEQUENCE [LARGE SCALE GENOMIC DNA]</scope>
    <source>
        <strain evidence="2 3">9006-11</strain>
    </source>
</reference>
<feature type="region of interest" description="Disordered" evidence="1">
    <location>
        <begin position="90"/>
        <end position="178"/>
    </location>
</feature>